<reference evidence="10" key="2">
    <citation type="submission" date="2020-09" db="EMBL/GenBank/DDBJ databases">
        <authorList>
            <person name="Yu Y."/>
        </authorList>
    </citation>
    <scope>NUCLEOTIDE SEQUENCE</scope>
    <source>
        <strain evidence="10">KCTC 49039</strain>
    </source>
</reference>
<evidence type="ECO:0000256" key="4">
    <source>
        <dbReference type="ARBA" id="ARBA00022692"/>
    </source>
</evidence>
<dbReference type="PANTHER" id="PTHR30266:SF2">
    <property type="entry name" value="LARGE-CONDUCTANCE MECHANOSENSITIVE CHANNEL"/>
    <property type="match status" value="1"/>
</dbReference>
<dbReference type="EMBL" id="JACYHB010000005">
    <property type="protein sequence ID" value="MBD8079013.1"/>
    <property type="molecule type" value="Genomic_DNA"/>
</dbReference>
<dbReference type="PANTHER" id="PTHR30266">
    <property type="entry name" value="MECHANOSENSITIVE CHANNEL MSCL"/>
    <property type="match status" value="1"/>
</dbReference>
<keyword evidence="2 9" id="KW-0813">Transport</keyword>
<keyword evidence="11" id="KW-1185">Reference proteome</keyword>
<dbReference type="GO" id="GO:0005886">
    <property type="term" value="C:plasma membrane"/>
    <property type="evidence" value="ECO:0007669"/>
    <property type="project" value="UniProtKB-SubCell"/>
</dbReference>
<dbReference type="SUPFAM" id="SSF81330">
    <property type="entry name" value="Gated mechanosensitive channel"/>
    <property type="match status" value="1"/>
</dbReference>
<dbReference type="AlphaFoldDB" id="A0A927J008"/>
<dbReference type="InterPro" id="IPR001185">
    <property type="entry name" value="MS_channel"/>
</dbReference>
<comment type="subunit">
    <text evidence="9">Homopentamer.</text>
</comment>
<gene>
    <name evidence="9 10" type="primary">mscL</name>
    <name evidence="10" type="ORF">IF651_08085</name>
</gene>
<dbReference type="NCBIfam" id="TIGR00220">
    <property type="entry name" value="mscL"/>
    <property type="match status" value="1"/>
</dbReference>
<keyword evidence="5 9" id="KW-1133">Transmembrane helix</keyword>
<dbReference type="PRINTS" id="PR01264">
    <property type="entry name" value="MECHCHANNEL"/>
</dbReference>
<dbReference type="InterPro" id="IPR037673">
    <property type="entry name" value="MSC/AndL"/>
</dbReference>
<comment type="subcellular location">
    <subcellularLocation>
        <location evidence="9">Cell membrane</location>
        <topology evidence="9">Multi-pass membrane protein</topology>
    </subcellularLocation>
    <subcellularLocation>
        <location evidence="1">Membrane</location>
        <topology evidence="1">Multi-pass membrane protein</topology>
    </subcellularLocation>
</comment>
<feature type="transmembrane region" description="Helical" evidence="9">
    <location>
        <begin position="12"/>
        <end position="35"/>
    </location>
</feature>
<dbReference type="GO" id="GO:0008381">
    <property type="term" value="F:mechanosensitive monoatomic ion channel activity"/>
    <property type="evidence" value="ECO:0007669"/>
    <property type="project" value="UniProtKB-UniRule"/>
</dbReference>
<evidence type="ECO:0000256" key="9">
    <source>
        <dbReference type="HAMAP-Rule" id="MF_00115"/>
    </source>
</evidence>
<evidence type="ECO:0000313" key="10">
    <source>
        <dbReference type="EMBL" id="MBD8079013.1"/>
    </source>
</evidence>
<accession>A0A927J008</accession>
<keyword evidence="7 9" id="KW-0472">Membrane</keyword>
<evidence type="ECO:0000256" key="7">
    <source>
        <dbReference type="ARBA" id="ARBA00023136"/>
    </source>
</evidence>
<evidence type="ECO:0000256" key="8">
    <source>
        <dbReference type="ARBA" id="ARBA00023303"/>
    </source>
</evidence>
<dbReference type="HAMAP" id="MF_00115">
    <property type="entry name" value="MscL"/>
    <property type="match status" value="1"/>
</dbReference>
<sequence length="144" mass="15071">MLAGFKGFVLRGNAVDLAVGVVIGAAFGAVVSAIVEDVLNPIIGAIFGKPDLTDLWNITLRPAHGDVDAAVISVGGVLDAVLQLLLVAAALYFFVVLPMNRLAERRRRDVEPEPPAPAEDVLVLHEIRDLLAAQAGGGTSQSRP</sequence>
<keyword evidence="3 9" id="KW-1003">Cell membrane</keyword>
<evidence type="ECO:0000256" key="6">
    <source>
        <dbReference type="ARBA" id="ARBA00023065"/>
    </source>
</evidence>
<reference evidence="10" key="1">
    <citation type="journal article" date="2018" name="Curr. Microbiol.">
        <title>Cellulosimicrobium arenosum sp. nov., Isolated from Marine Sediment Sand.</title>
        <authorList>
            <person name="Oh M."/>
            <person name="Kim J.H."/>
            <person name="Yoon J.H."/>
            <person name="Schumann P."/>
            <person name="Kim W."/>
        </authorList>
    </citation>
    <scope>NUCLEOTIDE SEQUENCE</scope>
    <source>
        <strain evidence="10">KCTC 49039</strain>
    </source>
</reference>
<evidence type="ECO:0000256" key="3">
    <source>
        <dbReference type="ARBA" id="ARBA00022475"/>
    </source>
</evidence>
<keyword evidence="8 9" id="KW-0407">Ion channel</keyword>
<keyword evidence="6 9" id="KW-0406">Ion transport</keyword>
<dbReference type="Gene3D" id="1.10.1200.120">
    <property type="entry name" value="Large-conductance mechanosensitive channel, MscL, domain 1"/>
    <property type="match status" value="1"/>
</dbReference>
<comment type="function">
    <text evidence="9">Channel that opens in response to stretch forces in the membrane lipid bilayer. May participate in the regulation of osmotic pressure changes within the cell.</text>
</comment>
<dbReference type="Pfam" id="PF01741">
    <property type="entry name" value="MscL"/>
    <property type="match status" value="1"/>
</dbReference>
<dbReference type="Proteomes" id="UP000610846">
    <property type="component" value="Unassembled WGS sequence"/>
</dbReference>
<evidence type="ECO:0000256" key="2">
    <source>
        <dbReference type="ARBA" id="ARBA00022448"/>
    </source>
</evidence>
<evidence type="ECO:0000256" key="1">
    <source>
        <dbReference type="ARBA" id="ARBA00004141"/>
    </source>
</evidence>
<evidence type="ECO:0000256" key="5">
    <source>
        <dbReference type="ARBA" id="ARBA00022989"/>
    </source>
</evidence>
<dbReference type="InterPro" id="IPR036019">
    <property type="entry name" value="MscL_channel"/>
</dbReference>
<organism evidence="10 11">
    <name type="scientific">Cellulosimicrobium arenosum</name>
    <dbReference type="NCBI Taxonomy" id="2708133"/>
    <lineage>
        <taxon>Bacteria</taxon>
        <taxon>Bacillati</taxon>
        <taxon>Actinomycetota</taxon>
        <taxon>Actinomycetes</taxon>
        <taxon>Micrococcales</taxon>
        <taxon>Promicromonosporaceae</taxon>
        <taxon>Cellulosimicrobium</taxon>
    </lineage>
</organism>
<feature type="transmembrane region" description="Helical" evidence="9">
    <location>
        <begin position="80"/>
        <end position="99"/>
    </location>
</feature>
<protein>
    <recommendedName>
        <fullName evidence="9">Large-conductance mechanosensitive channel</fullName>
    </recommendedName>
</protein>
<comment type="caution">
    <text evidence="10">The sequence shown here is derived from an EMBL/GenBank/DDBJ whole genome shotgun (WGS) entry which is preliminary data.</text>
</comment>
<keyword evidence="4 9" id="KW-0812">Transmembrane</keyword>
<name>A0A927J008_9MICO</name>
<evidence type="ECO:0000313" key="11">
    <source>
        <dbReference type="Proteomes" id="UP000610846"/>
    </source>
</evidence>
<comment type="similarity">
    <text evidence="9">Belongs to the MscL family.</text>
</comment>
<proteinExistence type="inferred from homology"/>